<dbReference type="Pfam" id="PF20700">
    <property type="entry name" value="Mutator"/>
    <property type="match status" value="1"/>
</dbReference>
<reference evidence="2" key="1">
    <citation type="submission" date="2020-08" db="EMBL/GenBank/DDBJ databases">
        <title>Multicomponent nature underlies the extraordinary mechanical properties of spider dragline silk.</title>
        <authorList>
            <person name="Kono N."/>
            <person name="Nakamura H."/>
            <person name="Mori M."/>
            <person name="Yoshida Y."/>
            <person name="Ohtoshi R."/>
            <person name="Malay A.D."/>
            <person name="Moran D.A.P."/>
            <person name="Tomita M."/>
            <person name="Numata K."/>
            <person name="Arakawa K."/>
        </authorList>
    </citation>
    <scope>NUCLEOTIDE SEQUENCE</scope>
</reference>
<dbReference type="OrthoDB" id="6434265at2759"/>
<sequence length="139" mass="15774">MSHFQETVWTKDPGSKKMHVNTAGVSGCNRGILYEESFTYIAVRNRYCMACSRAAAVYKLPDRHCCSKYWHGSSSKIKVNIIQEGFQNSVAMYGMKYAKIIGDGDNNVYKTALDSRSYDELQMEKLECQNICIVIFAQS</sequence>
<dbReference type="InterPro" id="IPR049012">
    <property type="entry name" value="Mutator_transp_dom"/>
</dbReference>
<protein>
    <submittedName>
        <fullName evidence="2">YqaJ domain-containing protein</fullName>
    </submittedName>
</protein>
<keyword evidence="3" id="KW-1185">Reference proteome</keyword>
<evidence type="ECO:0000313" key="2">
    <source>
        <dbReference type="EMBL" id="GFU17377.1"/>
    </source>
</evidence>
<name>A0A8X6UCK7_NEPPI</name>
<organism evidence="2 3">
    <name type="scientific">Nephila pilipes</name>
    <name type="common">Giant wood spider</name>
    <name type="synonym">Nephila maculata</name>
    <dbReference type="NCBI Taxonomy" id="299642"/>
    <lineage>
        <taxon>Eukaryota</taxon>
        <taxon>Metazoa</taxon>
        <taxon>Ecdysozoa</taxon>
        <taxon>Arthropoda</taxon>
        <taxon>Chelicerata</taxon>
        <taxon>Arachnida</taxon>
        <taxon>Araneae</taxon>
        <taxon>Araneomorphae</taxon>
        <taxon>Entelegynae</taxon>
        <taxon>Araneoidea</taxon>
        <taxon>Nephilidae</taxon>
        <taxon>Nephila</taxon>
    </lineage>
</organism>
<comment type="caution">
    <text evidence="2">The sequence shown here is derived from an EMBL/GenBank/DDBJ whole genome shotgun (WGS) entry which is preliminary data.</text>
</comment>
<dbReference type="Proteomes" id="UP000887013">
    <property type="component" value="Unassembled WGS sequence"/>
</dbReference>
<accession>A0A8X6UCK7</accession>
<proteinExistence type="predicted"/>
<gene>
    <name evidence="2" type="primary">AVEN_166255_1</name>
    <name evidence="2" type="ORF">NPIL_420821</name>
</gene>
<feature type="domain" description="Mutator-like transposase" evidence="1">
    <location>
        <begin position="40"/>
        <end position="130"/>
    </location>
</feature>
<dbReference type="AlphaFoldDB" id="A0A8X6UCK7"/>
<evidence type="ECO:0000313" key="3">
    <source>
        <dbReference type="Proteomes" id="UP000887013"/>
    </source>
</evidence>
<evidence type="ECO:0000259" key="1">
    <source>
        <dbReference type="Pfam" id="PF20700"/>
    </source>
</evidence>
<dbReference type="EMBL" id="BMAW01126575">
    <property type="protein sequence ID" value="GFU17377.1"/>
    <property type="molecule type" value="Genomic_DNA"/>
</dbReference>